<sequence length="143" mass="16784">MTMTLMYDELDIFPTEHHNYSFDFKRGYCSDVVLNSVIDIIDMLYVALQDSDGTKLCEPTYREIKKDEFDKIKMVHDFSKDYEKYKIKIINADIICNNYKILPILSCIQEGTSRKIQLLSDKADRQRFLQEQASGHEPVTQLD</sequence>
<evidence type="ECO:0000313" key="1">
    <source>
        <dbReference type="EMBL" id="SBS99828.1"/>
    </source>
</evidence>
<accession>A0A1A8X5E7</accession>
<dbReference type="EMBL" id="FLQV01001543">
    <property type="protein sequence ID" value="SBS99828.1"/>
    <property type="molecule type" value="Genomic_DNA"/>
</dbReference>
<dbReference type="AlphaFoldDB" id="A0A1A8X5E7"/>
<proteinExistence type="predicted"/>
<gene>
    <name evidence="1" type="ORF">POVCU1_055320</name>
</gene>
<organism evidence="1 2">
    <name type="scientific">Plasmodium ovale curtisi</name>
    <dbReference type="NCBI Taxonomy" id="864141"/>
    <lineage>
        <taxon>Eukaryota</taxon>
        <taxon>Sar</taxon>
        <taxon>Alveolata</taxon>
        <taxon>Apicomplexa</taxon>
        <taxon>Aconoidasida</taxon>
        <taxon>Haemosporida</taxon>
        <taxon>Plasmodiidae</taxon>
        <taxon>Plasmodium</taxon>
        <taxon>Plasmodium (Plasmodium)</taxon>
    </lineage>
</organism>
<evidence type="ECO:0000313" key="2">
    <source>
        <dbReference type="Proteomes" id="UP000078546"/>
    </source>
</evidence>
<dbReference type="Pfam" id="PF05795">
    <property type="entry name" value="Plasmodium_Vir"/>
    <property type="match status" value="1"/>
</dbReference>
<dbReference type="Proteomes" id="UP000078546">
    <property type="component" value="Unassembled WGS sequence"/>
</dbReference>
<protein>
    <submittedName>
        <fullName evidence="1">PIR Superfamily Protein</fullName>
    </submittedName>
</protein>
<dbReference type="InterPro" id="IPR008780">
    <property type="entry name" value="Plasmodium_Vir"/>
</dbReference>
<name>A0A1A8X5E7_PLAOA</name>
<reference evidence="2" key="1">
    <citation type="submission" date="2016-05" db="EMBL/GenBank/DDBJ databases">
        <authorList>
            <person name="Naeem Raeece"/>
        </authorList>
    </citation>
    <scope>NUCLEOTIDE SEQUENCE [LARGE SCALE GENOMIC DNA]</scope>
</reference>